<evidence type="ECO:0000313" key="3">
    <source>
        <dbReference type="Proteomes" id="UP001501020"/>
    </source>
</evidence>
<name>A0ABP5K717_9ACTN</name>
<dbReference type="InterPro" id="IPR023393">
    <property type="entry name" value="START-like_dom_sf"/>
</dbReference>
<dbReference type="Gene3D" id="3.30.530.20">
    <property type="match status" value="1"/>
</dbReference>
<keyword evidence="3" id="KW-1185">Reference proteome</keyword>
<reference evidence="3" key="1">
    <citation type="journal article" date="2019" name="Int. J. Syst. Evol. Microbiol.">
        <title>The Global Catalogue of Microorganisms (GCM) 10K type strain sequencing project: providing services to taxonomists for standard genome sequencing and annotation.</title>
        <authorList>
            <consortium name="The Broad Institute Genomics Platform"/>
            <consortium name="The Broad Institute Genome Sequencing Center for Infectious Disease"/>
            <person name="Wu L."/>
            <person name="Ma J."/>
        </authorList>
    </citation>
    <scope>NUCLEOTIDE SEQUENCE [LARGE SCALE GENOMIC DNA]</scope>
    <source>
        <strain evidence="3">JCM 13850</strain>
    </source>
</reference>
<dbReference type="InterPro" id="IPR019587">
    <property type="entry name" value="Polyketide_cyclase/dehydratase"/>
</dbReference>
<sequence length="183" mass="19756">MIGPMEREWVVEESVAIEAGTRAVYGAVADPRRMGEWSPEVFAAWVRGRAIRPGTRFVGFNRLGWRVWFTNCRVTVAVPGEAFAFRVSSFGVPVALWGYRIEDVGGEGGPRTRLTEYWEDLRRDTRGAGFVSLLGKVFTGVPAEERARINRAGMRATLGRIKGGLEAGPGTGPNTGGAGGAAV</sequence>
<gene>
    <name evidence="2" type="ORF">GCM10009727_18260</name>
</gene>
<organism evidence="2 3">
    <name type="scientific">Actinomadura napierensis</name>
    <dbReference type="NCBI Taxonomy" id="267854"/>
    <lineage>
        <taxon>Bacteria</taxon>
        <taxon>Bacillati</taxon>
        <taxon>Actinomycetota</taxon>
        <taxon>Actinomycetes</taxon>
        <taxon>Streptosporangiales</taxon>
        <taxon>Thermomonosporaceae</taxon>
        <taxon>Actinomadura</taxon>
    </lineage>
</organism>
<dbReference type="CDD" id="cd07812">
    <property type="entry name" value="SRPBCC"/>
    <property type="match status" value="1"/>
</dbReference>
<protein>
    <submittedName>
        <fullName evidence="2">SRPBCC family protein</fullName>
    </submittedName>
</protein>
<dbReference type="Pfam" id="PF10604">
    <property type="entry name" value="Polyketide_cyc2"/>
    <property type="match status" value="1"/>
</dbReference>
<comment type="caution">
    <text evidence="2">The sequence shown here is derived from an EMBL/GenBank/DDBJ whole genome shotgun (WGS) entry which is preliminary data.</text>
</comment>
<dbReference type="Proteomes" id="UP001501020">
    <property type="component" value="Unassembled WGS sequence"/>
</dbReference>
<dbReference type="SUPFAM" id="SSF55961">
    <property type="entry name" value="Bet v1-like"/>
    <property type="match status" value="1"/>
</dbReference>
<accession>A0ABP5K717</accession>
<evidence type="ECO:0000313" key="2">
    <source>
        <dbReference type="EMBL" id="GAA2128043.1"/>
    </source>
</evidence>
<feature type="region of interest" description="Disordered" evidence="1">
    <location>
        <begin position="163"/>
        <end position="183"/>
    </location>
</feature>
<dbReference type="EMBL" id="BAAAMR010000011">
    <property type="protein sequence ID" value="GAA2128043.1"/>
    <property type="molecule type" value="Genomic_DNA"/>
</dbReference>
<proteinExistence type="predicted"/>
<evidence type="ECO:0000256" key="1">
    <source>
        <dbReference type="SAM" id="MobiDB-lite"/>
    </source>
</evidence>